<dbReference type="STRING" id="1122938.SAMN05660772_01873"/>
<proteinExistence type="predicted"/>
<gene>
    <name evidence="2" type="ORF">SAMN05660772_01873</name>
</gene>
<dbReference type="RefSeq" id="WP_084256224.1">
    <property type="nucleotide sequence ID" value="NZ_FWWV01000006.1"/>
</dbReference>
<dbReference type="Gene3D" id="3.40.50.300">
    <property type="entry name" value="P-loop containing nucleotide triphosphate hydrolases"/>
    <property type="match status" value="1"/>
</dbReference>
<evidence type="ECO:0000313" key="3">
    <source>
        <dbReference type="Proteomes" id="UP000192408"/>
    </source>
</evidence>
<dbReference type="Proteomes" id="UP000192408">
    <property type="component" value="Unassembled WGS sequence"/>
</dbReference>
<dbReference type="EMBL" id="FWWV01000006">
    <property type="protein sequence ID" value="SMB81498.1"/>
    <property type="molecule type" value="Genomic_DNA"/>
</dbReference>
<name>A0A1W1UK54_9PAST</name>
<dbReference type="InterPro" id="IPR027417">
    <property type="entry name" value="P-loop_NTPase"/>
</dbReference>
<protein>
    <submittedName>
        <fullName evidence="2">Predicted ATPase</fullName>
    </submittedName>
</protein>
<evidence type="ECO:0000259" key="1">
    <source>
        <dbReference type="Pfam" id="PF19263"/>
    </source>
</evidence>
<dbReference type="AlphaFoldDB" id="A0A1W1UK54"/>
<accession>A0A1W1UK54</accession>
<reference evidence="3" key="1">
    <citation type="submission" date="2017-04" db="EMBL/GenBank/DDBJ databases">
        <authorList>
            <person name="Varghese N."/>
            <person name="Submissions S."/>
        </authorList>
    </citation>
    <scope>NUCLEOTIDE SEQUENCE [LARGE SCALE GENOMIC DNA]</scope>
    <source>
        <strain evidence="3">DSM 23072</strain>
    </source>
</reference>
<organism evidence="2 3">
    <name type="scientific">Pasteurella testudinis DSM 23072</name>
    <dbReference type="NCBI Taxonomy" id="1122938"/>
    <lineage>
        <taxon>Bacteria</taxon>
        <taxon>Pseudomonadati</taxon>
        <taxon>Pseudomonadota</taxon>
        <taxon>Gammaproteobacteria</taxon>
        <taxon>Pasteurellales</taxon>
        <taxon>Pasteurellaceae</taxon>
        <taxon>Pasteurella</taxon>
    </lineage>
</organism>
<sequence length="836" mass="95596">MDVVFLEAGKPLRKSFDGSEITAYPVVKNFTSHLEQPTTLPEYADTLRKHAGLGHCLYKGLLKKPLVNESRRGQTQTESDTRFLVLDVDGLPLDIPGLRGAFNAAKLEVVAEQVVEQIPQLKNVSYVACASSSCGMADTARLHLHFMLDSAVAPNTLKTWLQKINVECFGDKLKLNPHGATLKYVIDPCLAENSRIIYVAPPEFVNEVNPFADDADRVIYVEKTMSVAPVSIEITNIDREQVHQAIERRLEELHEARGLKRSKTSTTKMRFDGVTRDVVNNPNKMHMKYAYHNEQFCYYNVGPTGDSNAYYVYLTNPEIVWNFKGEPPFLFEKADKETFDWHVEKFKDVKTEDGQTQKTPMIFLEDASSYYLVLYSKVEDAIIIDGTTGEKAKAEEWFNNYGRAVPDLIANGRRRFNPTSTITFEYDPESNYTYINTFRPTRYMKQALPDVMPGVGYRNAWLLQIVCPTIYKIISHMLNYDDATICHFLNWFAFIFQKRIKAETCWVLQGTQGTGKGAFYRNVVRPLWGEQYAFEKQLQNFEDDKNGWEEKAMLVLIDEVNMKSLRNSGKTEALLKNLITDDERTIRAMRKDQVQSKSYTNIIMSTNDFDALNIPDNDRRYNIAPRQEQMLRTAYPEFVEQREYVDGLLASEIEDMAAFLQHFNVNVTQAYTALDNQAKQDAREAGKSSGEAFFSAVRKADLDYFAAVFEAQETDQTMLVIAAKCRSIVSTWLVDCKMRRRSSVEIEQLRLLYQLIEGTRELTSNKFGRLCKKMGIGYTRVGTKRGVHVTWRMDADVLEAALANITDHDRRKFETAQAVNDMNKVGNTCNSNQMVQ</sequence>
<dbReference type="InterPro" id="IPR045455">
    <property type="entry name" value="NrS-1_pol-like_helicase"/>
</dbReference>
<evidence type="ECO:0000313" key="2">
    <source>
        <dbReference type="EMBL" id="SMB81498.1"/>
    </source>
</evidence>
<dbReference type="Pfam" id="PF19263">
    <property type="entry name" value="DUF5906"/>
    <property type="match status" value="1"/>
</dbReference>
<keyword evidence="3" id="KW-1185">Reference proteome</keyword>
<feature type="domain" description="NrS-1 polymerase-like helicase" evidence="1">
    <location>
        <begin position="508"/>
        <end position="620"/>
    </location>
</feature>
<dbReference type="SUPFAM" id="SSF52540">
    <property type="entry name" value="P-loop containing nucleoside triphosphate hydrolases"/>
    <property type="match status" value="1"/>
</dbReference>